<dbReference type="Proteomes" id="UP000184330">
    <property type="component" value="Unassembled WGS sequence"/>
</dbReference>
<dbReference type="PROSITE" id="PS50048">
    <property type="entry name" value="ZN2_CY6_FUNGAL_2"/>
    <property type="match status" value="1"/>
</dbReference>
<dbReference type="CDD" id="cd12148">
    <property type="entry name" value="fungal_TF_MHR"/>
    <property type="match status" value="1"/>
</dbReference>
<keyword evidence="7" id="KW-0539">Nucleus</keyword>
<evidence type="ECO:0000259" key="9">
    <source>
        <dbReference type="PROSITE" id="PS50048"/>
    </source>
</evidence>
<dbReference type="PANTHER" id="PTHR47782">
    <property type="entry name" value="ZN(II)2CYS6 TRANSCRIPTION FACTOR (EUROFUNG)-RELATED"/>
    <property type="match status" value="1"/>
</dbReference>
<keyword evidence="11" id="KW-1185">Reference proteome</keyword>
<evidence type="ECO:0000313" key="11">
    <source>
        <dbReference type="Proteomes" id="UP000184330"/>
    </source>
</evidence>
<dbReference type="Pfam" id="PF04082">
    <property type="entry name" value="Fungal_trans"/>
    <property type="match status" value="1"/>
</dbReference>
<keyword evidence="5" id="KW-0238">DNA-binding</keyword>
<dbReference type="SMART" id="SM00906">
    <property type="entry name" value="Fungal_trans"/>
    <property type="match status" value="1"/>
</dbReference>
<dbReference type="Gene3D" id="4.10.240.10">
    <property type="entry name" value="Zn(2)-C6 fungal-type DNA-binding domain"/>
    <property type="match status" value="1"/>
</dbReference>
<keyword evidence="3" id="KW-0862">Zinc</keyword>
<dbReference type="InterPro" id="IPR036864">
    <property type="entry name" value="Zn2-C6_fun-type_DNA-bd_sf"/>
</dbReference>
<dbReference type="PROSITE" id="PS00463">
    <property type="entry name" value="ZN2_CY6_FUNGAL_1"/>
    <property type="match status" value="1"/>
</dbReference>
<evidence type="ECO:0000313" key="10">
    <source>
        <dbReference type="EMBL" id="CZR64863.1"/>
    </source>
</evidence>
<evidence type="ECO:0000256" key="8">
    <source>
        <dbReference type="SAM" id="MobiDB-lite"/>
    </source>
</evidence>
<dbReference type="EMBL" id="FJOG01000028">
    <property type="protein sequence ID" value="CZR64863.1"/>
    <property type="molecule type" value="Genomic_DNA"/>
</dbReference>
<sequence>MDSTQASRRANSSSYRRLSKVCARCKKRKTKCDLNFPACTPCKKAGLVCQGYSSSGKEEVPRSLVRSLEDQIAQLESQVEKINQSPQNLPTLFATKIARATLSTVITSPRPFFHTHFSSALFLHPSCPPLPVARTRSPQTRLPSDVSPARSKAAAGSPTSPTNLSTVPYAAIDQMVRNYTNIHLPQYPCVDEAWLHEILARILEERSGDTDYILNYGIPPDSQLTHFEYFVVFIILAISSLTLTWRAESQAMAASDSFFESALKHLQLMKEVDEIQTLQISLLLAHYAHMNPERVDNWICISNACRVVLDLGMYRRPTTTLTREKAQLRRQLFWVTYGMERSLCGMLRLPLSFPEESITVELDSTHYEPRDEVLRKESSANHIYLYRGLETEAHRVLHLQQNVPQLQNLTIDHWMSDINARLESWYLKAQAFSVHQMLEFRAVQYAHLKAKLHRPTPRLLVRTAADRQICLEACQVLVDDYQKQVKHRRLFYPWHGVHILFEAAVIMLDSCWESRDYSPMRQVARFALSVTLPDCLSLLAKVGERWHEASLCADYLRPVVDEVAKAFHDRIMSDEVVEVRVGREKFMTERLRGLLFPDGPLAWNARTNADGMEGEGVGKGIEGLTPLPELPDLQWNGNWDLDDLLFASGVGME</sequence>
<protein>
    <recommendedName>
        <fullName evidence="9">Zn(2)-C6 fungal-type domain-containing protein</fullName>
    </recommendedName>
</protein>
<gene>
    <name evidence="10" type="ORF">PAC_14762</name>
</gene>
<dbReference type="GO" id="GO:0045944">
    <property type="term" value="P:positive regulation of transcription by RNA polymerase II"/>
    <property type="evidence" value="ECO:0007669"/>
    <property type="project" value="TreeGrafter"/>
</dbReference>
<dbReference type="SUPFAM" id="SSF57701">
    <property type="entry name" value="Zn2/Cys6 DNA-binding domain"/>
    <property type="match status" value="1"/>
</dbReference>
<dbReference type="OrthoDB" id="25921at2759"/>
<organism evidence="10 11">
    <name type="scientific">Phialocephala subalpina</name>
    <dbReference type="NCBI Taxonomy" id="576137"/>
    <lineage>
        <taxon>Eukaryota</taxon>
        <taxon>Fungi</taxon>
        <taxon>Dikarya</taxon>
        <taxon>Ascomycota</taxon>
        <taxon>Pezizomycotina</taxon>
        <taxon>Leotiomycetes</taxon>
        <taxon>Helotiales</taxon>
        <taxon>Mollisiaceae</taxon>
        <taxon>Phialocephala</taxon>
        <taxon>Phialocephala fortinii species complex</taxon>
    </lineage>
</organism>
<evidence type="ECO:0000256" key="4">
    <source>
        <dbReference type="ARBA" id="ARBA00023015"/>
    </source>
</evidence>
<evidence type="ECO:0000256" key="7">
    <source>
        <dbReference type="ARBA" id="ARBA00023242"/>
    </source>
</evidence>
<evidence type="ECO:0000256" key="5">
    <source>
        <dbReference type="ARBA" id="ARBA00023125"/>
    </source>
</evidence>
<dbReference type="CDD" id="cd00067">
    <property type="entry name" value="GAL4"/>
    <property type="match status" value="1"/>
</dbReference>
<dbReference type="GO" id="GO:0005634">
    <property type="term" value="C:nucleus"/>
    <property type="evidence" value="ECO:0007669"/>
    <property type="project" value="UniProtKB-SubCell"/>
</dbReference>
<reference evidence="10 11" key="1">
    <citation type="submission" date="2016-03" db="EMBL/GenBank/DDBJ databases">
        <authorList>
            <person name="Ploux O."/>
        </authorList>
    </citation>
    <scope>NUCLEOTIDE SEQUENCE [LARGE SCALE GENOMIC DNA]</scope>
    <source>
        <strain evidence="10 11">UAMH 11012</strain>
    </source>
</reference>
<proteinExistence type="predicted"/>
<evidence type="ECO:0000256" key="2">
    <source>
        <dbReference type="ARBA" id="ARBA00022723"/>
    </source>
</evidence>
<dbReference type="Pfam" id="PF00172">
    <property type="entry name" value="Zn_clus"/>
    <property type="match status" value="1"/>
</dbReference>
<dbReference type="InterPro" id="IPR001138">
    <property type="entry name" value="Zn2Cys6_DnaBD"/>
</dbReference>
<dbReference type="PANTHER" id="PTHR47782:SF1">
    <property type="entry name" value="PYRIMIDINE PATHWAY REGULATORY PROTEIN 1"/>
    <property type="match status" value="1"/>
</dbReference>
<evidence type="ECO:0000256" key="6">
    <source>
        <dbReference type="ARBA" id="ARBA00023163"/>
    </source>
</evidence>
<dbReference type="InterPro" id="IPR007219">
    <property type="entry name" value="XnlR_reg_dom"/>
</dbReference>
<accession>A0A1L7XIL0</accession>
<feature type="region of interest" description="Disordered" evidence="8">
    <location>
        <begin position="133"/>
        <end position="162"/>
    </location>
</feature>
<comment type="subcellular location">
    <subcellularLocation>
        <location evidence="1">Nucleus</location>
    </subcellularLocation>
</comment>
<evidence type="ECO:0000256" key="3">
    <source>
        <dbReference type="ARBA" id="ARBA00022833"/>
    </source>
</evidence>
<dbReference type="AlphaFoldDB" id="A0A1L7XIL0"/>
<keyword evidence="2" id="KW-0479">Metal-binding</keyword>
<keyword evidence="4" id="KW-0805">Transcription regulation</keyword>
<feature type="domain" description="Zn(2)-C6 fungal-type" evidence="9">
    <location>
        <begin position="21"/>
        <end position="49"/>
    </location>
</feature>
<dbReference type="STRING" id="576137.A0A1L7XIL0"/>
<dbReference type="GO" id="GO:0043565">
    <property type="term" value="F:sequence-specific DNA binding"/>
    <property type="evidence" value="ECO:0007669"/>
    <property type="project" value="TreeGrafter"/>
</dbReference>
<dbReference type="GO" id="GO:0000981">
    <property type="term" value="F:DNA-binding transcription factor activity, RNA polymerase II-specific"/>
    <property type="evidence" value="ECO:0007669"/>
    <property type="project" value="InterPro"/>
</dbReference>
<dbReference type="SMART" id="SM00066">
    <property type="entry name" value="GAL4"/>
    <property type="match status" value="1"/>
</dbReference>
<dbReference type="GO" id="GO:0008270">
    <property type="term" value="F:zinc ion binding"/>
    <property type="evidence" value="ECO:0007669"/>
    <property type="project" value="InterPro"/>
</dbReference>
<dbReference type="InterPro" id="IPR052202">
    <property type="entry name" value="Yeast_MetPath_Reg"/>
</dbReference>
<name>A0A1L7XIL0_9HELO</name>
<dbReference type="GO" id="GO:0006351">
    <property type="term" value="P:DNA-templated transcription"/>
    <property type="evidence" value="ECO:0007669"/>
    <property type="project" value="InterPro"/>
</dbReference>
<evidence type="ECO:0000256" key="1">
    <source>
        <dbReference type="ARBA" id="ARBA00004123"/>
    </source>
</evidence>
<keyword evidence="6" id="KW-0804">Transcription</keyword>